<evidence type="ECO:0000313" key="3">
    <source>
        <dbReference type="Proteomes" id="UP000324222"/>
    </source>
</evidence>
<dbReference type="AlphaFoldDB" id="A0A5B7DCF3"/>
<comment type="caution">
    <text evidence="2">The sequence shown here is derived from an EMBL/GenBank/DDBJ whole genome shotgun (WGS) entry which is preliminary data.</text>
</comment>
<accession>A0A5B7DCF3</accession>
<dbReference type="Proteomes" id="UP000324222">
    <property type="component" value="Unassembled WGS sequence"/>
</dbReference>
<sequence length="80" mass="8346">MLDNVDTNLLVSTAAKTRLAICITDVRSAALHTRVPGGAWRRCGCGVHSVCRSPGSGSVAAPRPRRGGRAARRSLACDST</sequence>
<proteinExistence type="predicted"/>
<protein>
    <submittedName>
        <fullName evidence="2">Uncharacterized protein</fullName>
    </submittedName>
</protein>
<name>A0A5B7DCF3_PORTR</name>
<reference evidence="2 3" key="1">
    <citation type="submission" date="2019-05" db="EMBL/GenBank/DDBJ databases">
        <title>Another draft genome of Portunus trituberculatus and its Hox gene families provides insights of decapod evolution.</title>
        <authorList>
            <person name="Jeong J.-H."/>
            <person name="Song I."/>
            <person name="Kim S."/>
            <person name="Choi T."/>
            <person name="Kim D."/>
            <person name="Ryu S."/>
            <person name="Kim W."/>
        </authorList>
    </citation>
    <scope>NUCLEOTIDE SEQUENCE [LARGE SCALE GENOMIC DNA]</scope>
    <source>
        <tissue evidence="2">Muscle</tissue>
    </source>
</reference>
<evidence type="ECO:0000256" key="1">
    <source>
        <dbReference type="SAM" id="MobiDB-lite"/>
    </source>
</evidence>
<gene>
    <name evidence="2" type="ORF">E2C01_011843</name>
</gene>
<keyword evidence="3" id="KW-1185">Reference proteome</keyword>
<organism evidence="2 3">
    <name type="scientific">Portunus trituberculatus</name>
    <name type="common">Swimming crab</name>
    <name type="synonym">Neptunus trituberculatus</name>
    <dbReference type="NCBI Taxonomy" id="210409"/>
    <lineage>
        <taxon>Eukaryota</taxon>
        <taxon>Metazoa</taxon>
        <taxon>Ecdysozoa</taxon>
        <taxon>Arthropoda</taxon>
        <taxon>Crustacea</taxon>
        <taxon>Multicrustacea</taxon>
        <taxon>Malacostraca</taxon>
        <taxon>Eumalacostraca</taxon>
        <taxon>Eucarida</taxon>
        <taxon>Decapoda</taxon>
        <taxon>Pleocyemata</taxon>
        <taxon>Brachyura</taxon>
        <taxon>Eubrachyura</taxon>
        <taxon>Portunoidea</taxon>
        <taxon>Portunidae</taxon>
        <taxon>Portuninae</taxon>
        <taxon>Portunus</taxon>
    </lineage>
</organism>
<feature type="region of interest" description="Disordered" evidence="1">
    <location>
        <begin position="53"/>
        <end position="80"/>
    </location>
</feature>
<feature type="compositionally biased region" description="Basic residues" evidence="1">
    <location>
        <begin position="63"/>
        <end position="72"/>
    </location>
</feature>
<dbReference type="EMBL" id="VSRR010000724">
    <property type="protein sequence ID" value="MPC18944.1"/>
    <property type="molecule type" value="Genomic_DNA"/>
</dbReference>
<evidence type="ECO:0000313" key="2">
    <source>
        <dbReference type="EMBL" id="MPC18944.1"/>
    </source>
</evidence>